<dbReference type="PANTHER" id="PTHR35789">
    <property type="entry name" value="SPORE GERMINATION PROTEIN B3"/>
    <property type="match status" value="1"/>
</dbReference>
<keyword evidence="5" id="KW-0472">Membrane</keyword>
<keyword evidence="7" id="KW-0449">Lipoprotein</keyword>
<sequence length="378" mass="43277">MKNRWVLLMFIFLMIGCAPDSRELDHRSVIMGVAVDEGENERFSVSIQLPILTEGGEGGLSPQAREFEIFTTEANTLWDALADLEAITPSVLFFGHLKAVLVSEQLAKEDLPLILDLFGRESTVGNQVFLIVVEGSAKEFIVKESPLVNLPSLYLERYFRAEQKLSRSRGVMLFEYRRDSNMISGAATLPLAKLKDEQIAIEGMAVFKDHQLVEKFKPTEVGFSELLKNNQIDFMNYTVTMDEENEEFISLSRINLKQDVEIKRTKPVHFSIRIQGNGEILSANDLNRKVDTSLIQKVEEEVSKQFTEQLEDLIKKMQLANAEPWLLGHRIWANHPEYFSQLKWNEKGWQEATFDIKVDFEVDNTGQRGFINKQKLGR</sequence>
<feature type="domain" description="Spore germination protein N-terminal" evidence="9">
    <location>
        <begin position="20"/>
        <end position="193"/>
    </location>
</feature>
<protein>
    <submittedName>
        <fullName evidence="10">Spore germination protein KC</fullName>
    </submittedName>
</protein>
<reference evidence="10 11" key="1">
    <citation type="journal article" date="2014" name="Genome Announc.">
        <title>Draft Genome Sequences of Three Alkaliphilic Bacillus Strains, Bacillus wakoensis JCM 9140T, Bacillus akibai JCM 9157T, and Bacillus hemicellulosilyticus JCM 9152T.</title>
        <authorList>
            <person name="Yuki M."/>
            <person name="Oshima K."/>
            <person name="Suda W."/>
            <person name="Oshida Y."/>
            <person name="Kitamura K."/>
            <person name="Iida T."/>
            <person name="Hattori M."/>
            <person name="Ohkuma M."/>
        </authorList>
    </citation>
    <scope>NUCLEOTIDE SEQUENCE [LARGE SCALE GENOMIC DNA]</scope>
    <source>
        <strain evidence="10 11">JCM 9157</strain>
    </source>
</reference>
<evidence type="ECO:0000256" key="3">
    <source>
        <dbReference type="ARBA" id="ARBA00022544"/>
    </source>
</evidence>
<evidence type="ECO:0000256" key="4">
    <source>
        <dbReference type="ARBA" id="ARBA00022729"/>
    </source>
</evidence>
<keyword evidence="6" id="KW-0564">Palmitate</keyword>
<dbReference type="GO" id="GO:0009847">
    <property type="term" value="P:spore germination"/>
    <property type="evidence" value="ECO:0007669"/>
    <property type="project" value="InterPro"/>
</dbReference>
<dbReference type="STRING" id="1236973.JCM9157_1401"/>
<name>W4QQG6_HALA3</name>
<organism evidence="10 11">
    <name type="scientific">Halalkalibacter akibai (strain ATCC 43226 / DSM 21942 / CIP 109018 / JCM 9157 / 1139)</name>
    <name type="common">Bacillus akibai</name>
    <dbReference type="NCBI Taxonomy" id="1236973"/>
    <lineage>
        <taxon>Bacteria</taxon>
        <taxon>Bacillati</taxon>
        <taxon>Bacillota</taxon>
        <taxon>Bacilli</taxon>
        <taxon>Bacillales</taxon>
        <taxon>Bacillaceae</taxon>
        <taxon>Halalkalibacter</taxon>
    </lineage>
</organism>
<comment type="similarity">
    <text evidence="2">Belongs to the GerABKC lipoprotein family.</text>
</comment>
<dbReference type="AlphaFoldDB" id="W4QQG6"/>
<dbReference type="GO" id="GO:0016020">
    <property type="term" value="C:membrane"/>
    <property type="evidence" value="ECO:0007669"/>
    <property type="project" value="UniProtKB-SubCell"/>
</dbReference>
<evidence type="ECO:0000256" key="1">
    <source>
        <dbReference type="ARBA" id="ARBA00004635"/>
    </source>
</evidence>
<dbReference type="Gene3D" id="3.30.300.210">
    <property type="entry name" value="Nutrient germinant receptor protein C, domain 3"/>
    <property type="match status" value="1"/>
</dbReference>
<proteinExistence type="inferred from homology"/>
<dbReference type="NCBIfam" id="TIGR02887">
    <property type="entry name" value="spore_ger_x_C"/>
    <property type="match status" value="1"/>
</dbReference>
<dbReference type="Pfam" id="PF25198">
    <property type="entry name" value="Spore_GerAC_N"/>
    <property type="match status" value="1"/>
</dbReference>
<evidence type="ECO:0000259" key="9">
    <source>
        <dbReference type="Pfam" id="PF25198"/>
    </source>
</evidence>
<evidence type="ECO:0000256" key="7">
    <source>
        <dbReference type="ARBA" id="ARBA00023288"/>
    </source>
</evidence>
<dbReference type="EMBL" id="BAUV01000007">
    <property type="protein sequence ID" value="GAE34350.1"/>
    <property type="molecule type" value="Genomic_DNA"/>
</dbReference>
<dbReference type="RefSeq" id="WP_035663178.1">
    <property type="nucleotide sequence ID" value="NZ_BAUV01000007.1"/>
</dbReference>
<evidence type="ECO:0000256" key="5">
    <source>
        <dbReference type="ARBA" id="ARBA00023136"/>
    </source>
</evidence>
<dbReference type="Proteomes" id="UP000018896">
    <property type="component" value="Unassembled WGS sequence"/>
</dbReference>
<dbReference type="InterPro" id="IPR046953">
    <property type="entry name" value="Spore_GerAC-like_C"/>
</dbReference>
<evidence type="ECO:0000256" key="6">
    <source>
        <dbReference type="ARBA" id="ARBA00023139"/>
    </source>
</evidence>
<evidence type="ECO:0000259" key="8">
    <source>
        <dbReference type="Pfam" id="PF05504"/>
    </source>
</evidence>
<dbReference type="InterPro" id="IPR008844">
    <property type="entry name" value="Spore_GerAC-like"/>
</dbReference>
<evidence type="ECO:0000313" key="10">
    <source>
        <dbReference type="EMBL" id="GAE34350.1"/>
    </source>
</evidence>
<evidence type="ECO:0000256" key="2">
    <source>
        <dbReference type="ARBA" id="ARBA00007886"/>
    </source>
</evidence>
<dbReference type="InterPro" id="IPR038501">
    <property type="entry name" value="Spore_GerAC_C_sf"/>
</dbReference>
<gene>
    <name evidence="10" type="ORF">JCM9157_1401</name>
</gene>
<dbReference type="OrthoDB" id="9816067at2"/>
<dbReference type="Pfam" id="PF05504">
    <property type="entry name" value="Spore_GerAC"/>
    <property type="match status" value="1"/>
</dbReference>
<dbReference type="PROSITE" id="PS51257">
    <property type="entry name" value="PROKAR_LIPOPROTEIN"/>
    <property type="match status" value="1"/>
</dbReference>
<dbReference type="PANTHER" id="PTHR35789:SF1">
    <property type="entry name" value="SPORE GERMINATION PROTEIN B3"/>
    <property type="match status" value="1"/>
</dbReference>
<keyword evidence="3" id="KW-0309">Germination</keyword>
<evidence type="ECO:0000313" key="11">
    <source>
        <dbReference type="Proteomes" id="UP000018896"/>
    </source>
</evidence>
<dbReference type="eggNOG" id="ENOG5031D97">
    <property type="taxonomic scope" value="Bacteria"/>
</dbReference>
<accession>W4QQG6</accession>
<dbReference type="InterPro" id="IPR057336">
    <property type="entry name" value="GerAC_N"/>
</dbReference>
<keyword evidence="4" id="KW-0732">Signal</keyword>
<feature type="domain" description="Spore germination GerAC-like C-terminal" evidence="8">
    <location>
        <begin position="202"/>
        <end position="366"/>
    </location>
</feature>
<comment type="caution">
    <text evidence="10">The sequence shown here is derived from an EMBL/GenBank/DDBJ whole genome shotgun (WGS) entry which is preliminary data.</text>
</comment>
<keyword evidence="11" id="KW-1185">Reference proteome</keyword>
<comment type="subcellular location">
    <subcellularLocation>
        <location evidence="1">Membrane</location>
        <topology evidence="1">Lipid-anchor</topology>
    </subcellularLocation>
</comment>